<evidence type="ECO:0000256" key="1">
    <source>
        <dbReference type="SAM" id="MobiDB-lite"/>
    </source>
</evidence>
<feature type="region of interest" description="Disordered" evidence="1">
    <location>
        <begin position="22"/>
        <end position="50"/>
    </location>
</feature>
<dbReference type="AlphaFoldDB" id="A0A0G0MLA4"/>
<dbReference type="Proteomes" id="UP000033935">
    <property type="component" value="Unassembled WGS sequence"/>
</dbReference>
<protein>
    <recommendedName>
        <fullName evidence="5">Secreted protein</fullName>
    </recommendedName>
</protein>
<gene>
    <name evidence="3" type="ORF">UT30_C0016G0009</name>
</gene>
<evidence type="ECO:0000313" key="4">
    <source>
        <dbReference type="Proteomes" id="UP000033935"/>
    </source>
</evidence>
<sequence length="90" mass="10128">MRKWFVACCVLLFTISISVQAAPDRGQKTSSSKIAGTFSQEGDEQTKKGTWSWNSDRVEQICEESRLSDGDFFGTLLCGFWTTHTEARVK</sequence>
<feature type="compositionally biased region" description="Polar residues" evidence="1">
    <location>
        <begin position="28"/>
        <end position="40"/>
    </location>
</feature>
<keyword evidence="2" id="KW-0732">Signal</keyword>
<organism evidence="3 4">
    <name type="scientific">Candidatus Uhrbacteria bacterium GW2011_GWF2_39_13</name>
    <dbReference type="NCBI Taxonomy" id="1618995"/>
    <lineage>
        <taxon>Bacteria</taxon>
        <taxon>Candidatus Uhriibacteriota</taxon>
    </lineage>
</organism>
<proteinExistence type="predicted"/>
<dbReference type="EMBL" id="LBWG01000016">
    <property type="protein sequence ID" value="KKR03938.1"/>
    <property type="molecule type" value="Genomic_DNA"/>
</dbReference>
<feature type="signal peptide" evidence="2">
    <location>
        <begin position="1"/>
        <end position="21"/>
    </location>
</feature>
<reference evidence="3 4" key="1">
    <citation type="journal article" date="2015" name="Nature">
        <title>rRNA introns, odd ribosomes, and small enigmatic genomes across a large radiation of phyla.</title>
        <authorList>
            <person name="Brown C.T."/>
            <person name="Hug L.A."/>
            <person name="Thomas B.C."/>
            <person name="Sharon I."/>
            <person name="Castelle C.J."/>
            <person name="Singh A."/>
            <person name="Wilkins M.J."/>
            <person name="Williams K.H."/>
            <person name="Banfield J.F."/>
        </authorList>
    </citation>
    <scope>NUCLEOTIDE SEQUENCE [LARGE SCALE GENOMIC DNA]</scope>
</reference>
<evidence type="ECO:0008006" key="5">
    <source>
        <dbReference type="Google" id="ProtNLM"/>
    </source>
</evidence>
<evidence type="ECO:0000256" key="2">
    <source>
        <dbReference type="SAM" id="SignalP"/>
    </source>
</evidence>
<name>A0A0G0MLA4_9BACT</name>
<accession>A0A0G0MLA4</accession>
<evidence type="ECO:0000313" key="3">
    <source>
        <dbReference type="EMBL" id="KKR03938.1"/>
    </source>
</evidence>
<feature type="chain" id="PRO_5002533512" description="Secreted protein" evidence="2">
    <location>
        <begin position="22"/>
        <end position="90"/>
    </location>
</feature>
<comment type="caution">
    <text evidence="3">The sequence shown here is derived from an EMBL/GenBank/DDBJ whole genome shotgun (WGS) entry which is preliminary data.</text>
</comment>